<dbReference type="Proteomes" id="UP000576368">
    <property type="component" value="Unassembled WGS sequence"/>
</dbReference>
<name>A0A7X5YCH8_9BACT</name>
<organism evidence="1 3">
    <name type="scientific">Butyricimonas paravirosa</name>
    <dbReference type="NCBI Taxonomy" id="1472417"/>
    <lineage>
        <taxon>Bacteria</taxon>
        <taxon>Pseudomonadati</taxon>
        <taxon>Bacteroidota</taxon>
        <taxon>Bacteroidia</taxon>
        <taxon>Bacteroidales</taxon>
        <taxon>Odoribacteraceae</taxon>
        <taxon>Butyricimonas</taxon>
    </lineage>
</organism>
<reference evidence="1 3" key="2">
    <citation type="submission" date="2020-03" db="EMBL/GenBank/DDBJ databases">
        <title>Genomic Encyclopedia of Type Strains, Phase IV (KMG-IV): sequencing the most valuable type-strain genomes for metagenomic binning, comparative biology and taxonomic classification.</title>
        <authorList>
            <person name="Goeker M."/>
        </authorList>
    </citation>
    <scope>NUCLEOTIDE SEQUENCE [LARGE SCALE GENOMIC DNA]</scope>
    <source>
        <strain evidence="1 3">DSM 105722</strain>
    </source>
</reference>
<sequence length="217" mass="24981">MKKVIIILLGIIVYCSCQDDNNSNRVKPEVSFSDFQDPRDSKTYKCITIGGQTWMAENLKYRSPRGSMDGCYTYGEENMRAQDIVINQELWADSIRAGITRGEFEGTVGTMKLADILVLWLDYFKPDSYINQVENSYGATFPNAVISLRRIYNNLYPQALMEVSKQFFEKAESTNGHYSSKYGFLYTYEGALQAVPDGWRLPTDDDWKKPWVCLFQK</sequence>
<gene>
    <name evidence="2" type="ORF">F1644_01130</name>
    <name evidence="1" type="ORF">GGR15_000877</name>
</gene>
<dbReference type="NCBIfam" id="TIGR02145">
    <property type="entry name" value="Fib_succ_major"/>
    <property type="match status" value="1"/>
</dbReference>
<dbReference type="AlphaFoldDB" id="A0A7X5YCH8"/>
<dbReference type="InterPro" id="IPR011871">
    <property type="entry name" value="Fib_succ_major"/>
</dbReference>
<dbReference type="EMBL" id="JAATLI010000003">
    <property type="protein sequence ID" value="NJC17266.1"/>
    <property type="molecule type" value="Genomic_DNA"/>
</dbReference>
<evidence type="ECO:0008006" key="5">
    <source>
        <dbReference type="Google" id="ProtNLM"/>
    </source>
</evidence>
<evidence type="ECO:0000313" key="4">
    <source>
        <dbReference type="Proteomes" id="UP001302374"/>
    </source>
</evidence>
<dbReference type="Proteomes" id="UP001302374">
    <property type="component" value="Chromosome"/>
</dbReference>
<keyword evidence="4" id="KW-1185">Reference proteome</keyword>
<evidence type="ECO:0000313" key="3">
    <source>
        <dbReference type="Proteomes" id="UP000576368"/>
    </source>
</evidence>
<protein>
    <recommendedName>
        <fullName evidence="5">Fibrobacter succinogenes major paralogous domain-containing protein</fullName>
    </recommendedName>
</protein>
<evidence type="ECO:0000313" key="1">
    <source>
        <dbReference type="EMBL" id="NJC17266.1"/>
    </source>
</evidence>
<reference evidence="2 4" key="1">
    <citation type="submission" date="2019-09" db="EMBL/GenBank/DDBJ databases">
        <title>Butyricimonas paravirosa DSM 105722 (=214-4 = JCM 18677 = CCUG 65563).</title>
        <authorList>
            <person name="Le Roy T."/>
            <person name="Cani P.D."/>
        </authorList>
    </citation>
    <scope>NUCLEOTIDE SEQUENCE [LARGE SCALE GENOMIC DNA]</scope>
    <source>
        <strain evidence="2 4">DSM 105722</strain>
    </source>
</reference>
<dbReference type="EMBL" id="CP043839">
    <property type="protein sequence ID" value="WOF10959.1"/>
    <property type="molecule type" value="Genomic_DNA"/>
</dbReference>
<proteinExistence type="predicted"/>
<evidence type="ECO:0000313" key="2">
    <source>
        <dbReference type="EMBL" id="WOF10959.1"/>
    </source>
</evidence>
<accession>A0A7X5YCH8</accession>